<protein>
    <submittedName>
        <fullName evidence="4">Activin_recp domain-containing protein</fullName>
    </submittedName>
</protein>
<keyword evidence="2" id="KW-0732">Signal</keyword>
<keyword evidence="3" id="KW-1185">Reference proteome</keyword>
<sequence length="184" mass="21370">MYSHYWKLVLIFFLCCCNKEIKCRDVVKRDSARKLRHLRRELLLHEFDDRHNHAPIRKNGNLLNCNYHAKNWPNLNEDVPRYTIQCPEVNDQCVTITGKNGGKESLWQGCKSTSEVLFIYSNTNCSEKNCVEVNDVNENRRGSACCCRSKLCNNDQLRSKANSLTVNSLIHIISIVFIFILMSN</sequence>
<feature type="signal peptide" evidence="2">
    <location>
        <begin position="1"/>
        <end position="23"/>
    </location>
</feature>
<dbReference type="AlphaFoldDB" id="A0A0N5BBR6"/>
<keyword evidence="1" id="KW-0812">Transmembrane</keyword>
<dbReference type="Proteomes" id="UP000046392">
    <property type="component" value="Unplaced"/>
</dbReference>
<reference evidence="4" key="1">
    <citation type="submission" date="2017-02" db="UniProtKB">
        <authorList>
            <consortium name="WormBaseParasite"/>
        </authorList>
    </citation>
    <scope>IDENTIFICATION</scope>
</reference>
<feature type="transmembrane region" description="Helical" evidence="1">
    <location>
        <begin position="164"/>
        <end position="182"/>
    </location>
</feature>
<evidence type="ECO:0000256" key="1">
    <source>
        <dbReference type="SAM" id="Phobius"/>
    </source>
</evidence>
<accession>A0A0N5BBR6</accession>
<evidence type="ECO:0000313" key="3">
    <source>
        <dbReference type="Proteomes" id="UP000046392"/>
    </source>
</evidence>
<proteinExistence type="predicted"/>
<evidence type="ECO:0000256" key="2">
    <source>
        <dbReference type="SAM" id="SignalP"/>
    </source>
</evidence>
<name>A0A0N5BBR6_STREA</name>
<keyword evidence="1" id="KW-1133">Transmembrane helix</keyword>
<dbReference type="WBParaSite" id="SPAL_0000347200.1">
    <property type="protein sequence ID" value="SPAL_0000347200.1"/>
    <property type="gene ID" value="SPAL_0000347200"/>
</dbReference>
<keyword evidence="1" id="KW-0472">Membrane</keyword>
<organism evidence="3 4">
    <name type="scientific">Strongyloides papillosus</name>
    <name type="common">Intestinal threadworm</name>
    <dbReference type="NCBI Taxonomy" id="174720"/>
    <lineage>
        <taxon>Eukaryota</taxon>
        <taxon>Metazoa</taxon>
        <taxon>Ecdysozoa</taxon>
        <taxon>Nematoda</taxon>
        <taxon>Chromadorea</taxon>
        <taxon>Rhabditida</taxon>
        <taxon>Tylenchina</taxon>
        <taxon>Panagrolaimomorpha</taxon>
        <taxon>Strongyloidoidea</taxon>
        <taxon>Strongyloididae</taxon>
        <taxon>Strongyloides</taxon>
    </lineage>
</organism>
<feature type="chain" id="PRO_5005894049" evidence="2">
    <location>
        <begin position="24"/>
        <end position="184"/>
    </location>
</feature>
<evidence type="ECO:0000313" key="4">
    <source>
        <dbReference type="WBParaSite" id="SPAL_0000347200.1"/>
    </source>
</evidence>